<organism evidence="1 2">
    <name type="scientific">Senna tora</name>
    <dbReference type="NCBI Taxonomy" id="362788"/>
    <lineage>
        <taxon>Eukaryota</taxon>
        <taxon>Viridiplantae</taxon>
        <taxon>Streptophyta</taxon>
        <taxon>Embryophyta</taxon>
        <taxon>Tracheophyta</taxon>
        <taxon>Spermatophyta</taxon>
        <taxon>Magnoliopsida</taxon>
        <taxon>eudicotyledons</taxon>
        <taxon>Gunneridae</taxon>
        <taxon>Pentapetalae</taxon>
        <taxon>rosids</taxon>
        <taxon>fabids</taxon>
        <taxon>Fabales</taxon>
        <taxon>Fabaceae</taxon>
        <taxon>Caesalpinioideae</taxon>
        <taxon>Cassia clade</taxon>
        <taxon>Senna</taxon>
    </lineage>
</organism>
<dbReference type="Proteomes" id="UP000634136">
    <property type="component" value="Unassembled WGS sequence"/>
</dbReference>
<name>A0A834SHU8_9FABA</name>
<reference evidence="1" key="1">
    <citation type="submission" date="2020-09" db="EMBL/GenBank/DDBJ databases">
        <title>Genome-Enabled Discovery of Anthraquinone Biosynthesis in Senna tora.</title>
        <authorList>
            <person name="Kang S.-H."/>
            <person name="Pandey R.P."/>
            <person name="Lee C.-M."/>
            <person name="Sim J.-S."/>
            <person name="Jeong J.-T."/>
            <person name="Choi B.-S."/>
            <person name="Jung M."/>
            <person name="Ginzburg D."/>
            <person name="Zhao K."/>
            <person name="Won S.Y."/>
            <person name="Oh T.-J."/>
            <person name="Yu Y."/>
            <person name="Kim N.-H."/>
            <person name="Lee O.R."/>
            <person name="Lee T.-H."/>
            <person name="Bashyal P."/>
            <person name="Kim T.-S."/>
            <person name="Lee W.-H."/>
            <person name="Kawkins C."/>
            <person name="Kim C.-K."/>
            <person name="Kim J.S."/>
            <person name="Ahn B.O."/>
            <person name="Rhee S.Y."/>
            <person name="Sohng J.K."/>
        </authorList>
    </citation>
    <scope>NUCLEOTIDE SEQUENCE</scope>
    <source>
        <tissue evidence="1">Leaf</tissue>
    </source>
</reference>
<sequence length="55" mass="5591">MAGPGDFGGDALPVLVAGRGRRRQEWGKFLPMAGPGDFGGDALPVLVAGAIPNEE</sequence>
<proteinExistence type="predicted"/>
<evidence type="ECO:0000313" key="1">
    <source>
        <dbReference type="EMBL" id="KAF7803877.1"/>
    </source>
</evidence>
<accession>A0A834SHU8</accession>
<dbReference type="EMBL" id="JAAIUW010000013">
    <property type="protein sequence ID" value="KAF7803877.1"/>
    <property type="molecule type" value="Genomic_DNA"/>
</dbReference>
<comment type="caution">
    <text evidence="1">The sequence shown here is derived from an EMBL/GenBank/DDBJ whole genome shotgun (WGS) entry which is preliminary data.</text>
</comment>
<dbReference type="AlphaFoldDB" id="A0A834SHU8"/>
<evidence type="ECO:0000313" key="2">
    <source>
        <dbReference type="Proteomes" id="UP000634136"/>
    </source>
</evidence>
<protein>
    <submittedName>
        <fullName evidence="1">Uncharacterized protein</fullName>
    </submittedName>
</protein>
<gene>
    <name evidence="1" type="ORF">G2W53_042988</name>
</gene>
<keyword evidence="2" id="KW-1185">Reference proteome</keyword>